<dbReference type="AlphaFoldDB" id="A0A1B0EXY2"/>
<dbReference type="Gene3D" id="1.10.630.10">
    <property type="entry name" value="Cytochrome P450"/>
    <property type="match status" value="1"/>
</dbReference>
<feature type="binding site" description="axial binding residue" evidence="14">
    <location>
        <position position="49"/>
    </location>
    <ligand>
        <name>heme</name>
        <dbReference type="ChEBI" id="CHEBI:30413"/>
    </ligand>
    <ligandPart>
        <name>Fe</name>
        <dbReference type="ChEBI" id="CHEBI:18248"/>
    </ligandPart>
</feature>
<dbReference type="GO" id="GO:0016705">
    <property type="term" value="F:oxidoreductase activity, acting on paired donors, with incorporation or reduction of molecular oxygen"/>
    <property type="evidence" value="ECO:0007669"/>
    <property type="project" value="InterPro"/>
</dbReference>
<dbReference type="EnsemblMetazoa" id="PPAI009828-RA">
    <property type="protein sequence ID" value="PPAI009828-PA"/>
    <property type="gene ID" value="PPAI009828"/>
</dbReference>
<dbReference type="Pfam" id="PF00067">
    <property type="entry name" value="p450"/>
    <property type="match status" value="1"/>
</dbReference>
<keyword evidence="11 14" id="KW-0408">Iron</keyword>
<evidence type="ECO:0000256" key="7">
    <source>
        <dbReference type="ARBA" id="ARBA00022723"/>
    </source>
</evidence>
<dbReference type="InterPro" id="IPR001128">
    <property type="entry name" value="Cyt_P450"/>
</dbReference>
<comment type="function">
    <text evidence="2">May be involved in the metabolism of insect hormones and in the breakdown of synthetic insecticides.</text>
</comment>
<dbReference type="GO" id="GO:0004497">
    <property type="term" value="F:monooxygenase activity"/>
    <property type="evidence" value="ECO:0007669"/>
    <property type="project" value="UniProtKB-KW"/>
</dbReference>
<keyword evidence="13" id="KW-0472">Membrane</keyword>
<evidence type="ECO:0000256" key="14">
    <source>
        <dbReference type="PIRSR" id="PIRSR602403-1"/>
    </source>
</evidence>
<evidence type="ECO:0000313" key="17">
    <source>
        <dbReference type="Proteomes" id="UP000092462"/>
    </source>
</evidence>
<keyword evidence="10 15" id="KW-0560">Oxidoreductase</keyword>
<evidence type="ECO:0000256" key="4">
    <source>
        <dbReference type="ARBA" id="ARBA00004406"/>
    </source>
</evidence>
<protein>
    <submittedName>
        <fullName evidence="16">Uncharacterized protein</fullName>
    </submittedName>
</protein>
<dbReference type="PANTHER" id="PTHR24291">
    <property type="entry name" value="CYTOCHROME P450 FAMILY 4"/>
    <property type="match status" value="1"/>
</dbReference>
<evidence type="ECO:0000256" key="2">
    <source>
        <dbReference type="ARBA" id="ARBA00003690"/>
    </source>
</evidence>
<dbReference type="Proteomes" id="UP000092462">
    <property type="component" value="Unassembled WGS sequence"/>
</dbReference>
<dbReference type="EMBL" id="AJVK01017261">
    <property type="status" value="NOT_ANNOTATED_CDS"/>
    <property type="molecule type" value="Genomic_DNA"/>
</dbReference>
<dbReference type="InterPro" id="IPR017972">
    <property type="entry name" value="Cyt_P450_CS"/>
</dbReference>
<evidence type="ECO:0000256" key="1">
    <source>
        <dbReference type="ARBA" id="ARBA00001971"/>
    </source>
</evidence>
<name>A0A1B0EXY2_PHLPP</name>
<keyword evidence="7 14" id="KW-0479">Metal-binding</keyword>
<evidence type="ECO:0000313" key="16">
    <source>
        <dbReference type="EnsemblMetazoa" id="PPAI009828-PA"/>
    </source>
</evidence>
<dbReference type="PANTHER" id="PTHR24291:SF189">
    <property type="entry name" value="CYTOCHROME P450 4C3-RELATED"/>
    <property type="match status" value="1"/>
</dbReference>
<organism evidence="16 17">
    <name type="scientific">Phlebotomus papatasi</name>
    <name type="common">Sandfly</name>
    <dbReference type="NCBI Taxonomy" id="29031"/>
    <lineage>
        <taxon>Eukaryota</taxon>
        <taxon>Metazoa</taxon>
        <taxon>Ecdysozoa</taxon>
        <taxon>Arthropoda</taxon>
        <taxon>Hexapoda</taxon>
        <taxon>Insecta</taxon>
        <taxon>Pterygota</taxon>
        <taxon>Neoptera</taxon>
        <taxon>Endopterygota</taxon>
        <taxon>Diptera</taxon>
        <taxon>Nematocera</taxon>
        <taxon>Psychodoidea</taxon>
        <taxon>Psychodidae</taxon>
        <taxon>Phlebotomus</taxon>
        <taxon>Phlebotomus</taxon>
    </lineage>
</organism>
<keyword evidence="6 14" id="KW-0349">Heme</keyword>
<keyword evidence="17" id="KW-1185">Reference proteome</keyword>
<evidence type="ECO:0000256" key="12">
    <source>
        <dbReference type="ARBA" id="ARBA00023033"/>
    </source>
</evidence>
<evidence type="ECO:0000256" key="10">
    <source>
        <dbReference type="ARBA" id="ARBA00023002"/>
    </source>
</evidence>
<evidence type="ECO:0000256" key="3">
    <source>
        <dbReference type="ARBA" id="ARBA00004174"/>
    </source>
</evidence>
<dbReference type="GO" id="GO:0005506">
    <property type="term" value="F:iron ion binding"/>
    <property type="evidence" value="ECO:0007669"/>
    <property type="project" value="InterPro"/>
</dbReference>
<evidence type="ECO:0000256" key="6">
    <source>
        <dbReference type="ARBA" id="ARBA00022617"/>
    </source>
</evidence>
<dbReference type="PRINTS" id="PR00465">
    <property type="entry name" value="EP450IV"/>
</dbReference>
<comment type="subcellular location">
    <subcellularLocation>
        <location evidence="4">Endoplasmic reticulum membrane</location>
        <topology evidence="4">Peripheral membrane protein</topology>
    </subcellularLocation>
    <subcellularLocation>
        <location evidence="3">Microsome membrane</location>
        <topology evidence="3">Peripheral membrane protein</topology>
    </subcellularLocation>
</comment>
<accession>A0A1B0EXY2</accession>
<evidence type="ECO:0000256" key="13">
    <source>
        <dbReference type="ARBA" id="ARBA00023136"/>
    </source>
</evidence>
<keyword evidence="9" id="KW-0492">Microsome</keyword>
<reference evidence="16" key="1">
    <citation type="submission" date="2022-08" db="UniProtKB">
        <authorList>
            <consortium name="EnsemblMetazoa"/>
        </authorList>
    </citation>
    <scope>IDENTIFICATION</scope>
    <source>
        <strain evidence="16">Israel</strain>
    </source>
</reference>
<evidence type="ECO:0000256" key="5">
    <source>
        <dbReference type="ARBA" id="ARBA00010617"/>
    </source>
</evidence>
<dbReference type="InterPro" id="IPR050196">
    <property type="entry name" value="Cytochrome_P450_Monoox"/>
</dbReference>
<dbReference type="InterPro" id="IPR036396">
    <property type="entry name" value="Cyt_P450_sf"/>
</dbReference>
<comment type="cofactor">
    <cofactor evidence="1 14">
        <name>heme</name>
        <dbReference type="ChEBI" id="CHEBI:30413"/>
    </cofactor>
</comment>
<comment type="similarity">
    <text evidence="5 15">Belongs to the cytochrome P450 family.</text>
</comment>
<dbReference type="GO" id="GO:0005789">
    <property type="term" value="C:endoplasmic reticulum membrane"/>
    <property type="evidence" value="ECO:0007669"/>
    <property type="project" value="UniProtKB-SubCell"/>
</dbReference>
<keyword evidence="8" id="KW-0256">Endoplasmic reticulum</keyword>
<evidence type="ECO:0000256" key="8">
    <source>
        <dbReference type="ARBA" id="ARBA00022824"/>
    </source>
</evidence>
<evidence type="ECO:0000256" key="11">
    <source>
        <dbReference type="ARBA" id="ARBA00023004"/>
    </source>
</evidence>
<dbReference type="PROSITE" id="PS00086">
    <property type="entry name" value="CYTOCHROME_P450"/>
    <property type="match status" value="1"/>
</dbReference>
<keyword evidence="12 15" id="KW-0503">Monooxygenase</keyword>
<evidence type="ECO:0000256" key="15">
    <source>
        <dbReference type="RuleBase" id="RU000461"/>
    </source>
</evidence>
<dbReference type="InterPro" id="IPR002403">
    <property type="entry name" value="Cyt_P450_E_grp-IV"/>
</dbReference>
<dbReference type="SUPFAM" id="SSF48264">
    <property type="entry name" value="Cytochrome P450"/>
    <property type="match status" value="1"/>
</dbReference>
<proteinExistence type="inferred from homology"/>
<dbReference type="VEuPathDB" id="VectorBase:PPAPM1_004249"/>
<sequence length="102" mass="12077">MISIITVHRNKEIWGPEAEKFNPDNFLPEKVQTRHPYYYFPFGGGIRNCVGMKYSFLAVKTMIIHLLCNYRLNTELRMQDLRTKFDVTLKLVNKHMVSIEAR</sequence>
<dbReference type="GO" id="GO:0020037">
    <property type="term" value="F:heme binding"/>
    <property type="evidence" value="ECO:0007669"/>
    <property type="project" value="InterPro"/>
</dbReference>
<dbReference type="VEuPathDB" id="VectorBase:PPAI009828"/>
<evidence type="ECO:0000256" key="9">
    <source>
        <dbReference type="ARBA" id="ARBA00022848"/>
    </source>
</evidence>